<dbReference type="SUPFAM" id="SSF47384">
    <property type="entry name" value="Homodimeric domain of signal transducing histidine kinase"/>
    <property type="match status" value="1"/>
</dbReference>
<dbReference type="GO" id="GO:0000155">
    <property type="term" value="F:phosphorelay sensor kinase activity"/>
    <property type="evidence" value="ECO:0007669"/>
    <property type="project" value="InterPro"/>
</dbReference>
<feature type="transmembrane region" description="Helical" evidence="10">
    <location>
        <begin position="390"/>
        <end position="409"/>
    </location>
</feature>
<evidence type="ECO:0000256" key="9">
    <source>
        <dbReference type="ARBA" id="ARBA00023012"/>
    </source>
</evidence>
<keyword evidence="9" id="KW-0902">Two-component regulatory system</keyword>
<evidence type="ECO:0000256" key="3">
    <source>
        <dbReference type="ARBA" id="ARBA00012438"/>
    </source>
</evidence>
<feature type="transmembrane region" description="Helical" evidence="10">
    <location>
        <begin position="12"/>
        <end position="31"/>
    </location>
</feature>
<dbReference type="SMART" id="SM00388">
    <property type="entry name" value="HisKA"/>
    <property type="match status" value="1"/>
</dbReference>
<dbReference type="PANTHER" id="PTHR45453">
    <property type="entry name" value="PHOSPHATE REGULON SENSOR PROTEIN PHOR"/>
    <property type="match status" value="1"/>
</dbReference>
<dbReference type="PRINTS" id="PR00344">
    <property type="entry name" value="BCTRLSENSOR"/>
</dbReference>
<name>A0A934MU62_9BACL</name>
<feature type="transmembrane region" description="Helical" evidence="10">
    <location>
        <begin position="228"/>
        <end position="245"/>
    </location>
</feature>
<gene>
    <name evidence="12" type="ORF">JFN88_05425</name>
</gene>
<dbReference type="PANTHER" id="PTHR45453:SF1">
    <property type="entry name" value="PHOSPHATE REGULON SENSOR PROTEIN PHOR"/>
    <property type="match status" value="1"/>
</dbReference>
<dbReference type="CDD" id="cd00082">
    <property type="entry name" value="HisKA"/>
    <property type="match status" value="1"/>
</dbReference>
<protein>
    <recommendedName>
        <fullName evidence="3">histidine kinase</fullName>
        <ecNumber evidence="3">2.7.13.3</ecNumber>
    </recommendedName>
</protein>
<feature type="domain" description="Histidine kinase" evidence="11">
    <location>
        <begin position="467"/>
        <end position="687"/>
    </location>
</feature>
<feature type="transmembrane region" description="Helical" evidence="10">
    <location>
        <begin position="304"/>
        <end position="324"/>
    </location>
</feature>
<dbReference type="GO" id="GO:0005524">
    <property type="term" value="F:ATP binding"/>
    <property type="evidence" value="ECO:0007669"/>
    <property type="project" value="UniProtKB-KW"/>
</dbReference>
<dbReference type="SMART" id="SM00387">
    <property type="entry name" value="HATPase_c"/>
    <property type="match status" value="1"/>
</dbReference>
<evidence type="ECO:0000256" key="7">
    <source>
        <dbReference type="ARBA" id="ARBA00022777"/>
    </source>
</evidence>
<dbReference type="EC" id="2.7.13.3" evidence="3"/>
<sequence>MRRNFAEHNRLFLFSISLFVAGVALVWFYFIPWDKSPEHSNMLNSEIRLTEGLQQVRLNEGMHVLSDPDGMLTYAQAQEFRTEERFAPASGRSSFGLDGKTYWIQTTITNESTLDRWVLRLSNAIVDSVDLYADGQQLNTTENSDNGKKLDDHYWSYELVLPANHPVTLYLRVTTMGAMILPLDLMNASVYYDKLRAEFILFGLYYGFVMLMAAYIFMMYIFMKNVAYFYYLLYIIFFALSQLVWNGLPQELLGEQSELIRFLLRILGSYEDIFLFFFILCLWFVLFFLDRVLQIKVYAPKLRYAATAIKWASPFVVLALLFHLPGFSTIAIWYEFIVFMVLIASIFYSVFRGNIAARYIVLGVISIFGLAIPAVLYTFGLVQHSLLTHYGYQLGSITEFIIFAAALSYQTRQNERGKINAQRQMIVNQEKLVRTLEQWNEELEHTVSERTEKLVHSQRRRSELLQNISHDIRSPLTVVQGGIKAMMLGIQVRPGEQNKHLEDLYGKVLYITRFIDDLFQLSIDEQDDSNSHHQSKETLHMQQWVMKEFAFLEEFIRIAGLQCETEIQADSDPVMTVDPHGMRRVLTNLVHNACKYSLANKRIRLEAIIDSDGVQISVEDEGQGIAAEHLVNIFERANRGAQHDPLTGSGLGLAIAKEIVEQHGGTITAESLPGRGSTFVVHLPAANNSYVPADGGISS</sequence>
<evidence type="ECO:0000256" key="5">
    <source>
        <dbReference type="ARBA" id="ARBA00022679"/>
    </source>
</evidence>
<keyword evidence="10" id="KW-1133">Transmembrane helix</keyword>
<accession>A0A934MU62</accession>
<keyword evidence="13" id="KW-1185">Reference proteome</keyword>
<dbReference type="InterPro" id="IPR005467">
    <property type="entry name" value="His_kinase_dom"/>
</dbReference>
<dbReference type="Pfam" id="PF07696">
    <property type="entry name" value="7TMR-DISMED2"/>
    <property type="match status" value="1"/>
</dbReference>
<dbReference type="FunFam" id="3.30.565.10:FF:000006">
    <property type="entry name" value="Sensor histidine kinase WalK"/>
    <property type="match status" value="1"/>
</dbReference>
<dbReference type="InterPro" id="IPR003661">
    <property type="entry name" value="HisK_dim/P_dom"/>
</dbReference>
<comment type="caution">
    <text evidence="12">The sequence shown here is derived from an EMBL/GenBank/DDBJ whole genome shotgun (WGS) entry which is preliminary data.</text>
</comment>
<keyword evidence="8" id="KW-0067">ATP-binding</keyword>
<dbReference type="PROSITE" id="PS50109">
    <property type="entry name" value="HIS_KIN"/>
    <property type="match status" value="1"/>
</dbReference>
<keyword evidence="4" id="KW-0597">Phosphoprotein</keyword>
<dbReference type="GO" id="GO:0016036">
    <property type="term" value="P:cellular response to phosphate starvation"/>
    <property type="evidence" value="ECO:0007669"/>
    <property type="project" value="TreeGrafter"/>
</dbReference>
<dbReference type="RefSeq" id="WP_199018310.1">
    <property type="nucleotide sequence ID" value="NZ_JAELUP010000013.1"/>
</dbReference>
<dbReference type="AlphaFoldDB" id="A0A934MU62"/>
<evidence type="ECO:0000256" key="4">
    <source>
        <dbReference type="ARBA" id="ARBA00022553"/>
    </source>
</evidence>
<dbReference type="InterPro" id="IPR050351">
    <property type="entry name" value="BphY/WalK/GraS-like"/>
</dbReference>
<dbReference type="InterPro" id="IPR036890">
    <property type="entry name" value="HATPase_C_sf"/>
</dbReference>
<feature type="transmembrane region" description="Helical" evidence="10">
    <location>
        <begin position="273"/>
        <end position="292"/>
    </location>
</feature>
<reference evidence="12" key="1">
    <citation type="submission" date="2020-12" db="EMBL/GenBank/DDBJ databases">
        <authorList>
            <person name="Huq M.A."/>
        </authorList>
    </citation>
    <scope>NUCLEOTIDE SEQUENCE</scope>
    <source>
        <strain evidence="12">MAHUQ-46</strain>
    </source>
</reference>
<keyword evidence="6" id="KW-0547">Nucleotide-binding</keyword>
<keyword evidence="10" id="KW-0472">Membrane</keyword>
<dbReference type="InterPro" id="IPR036097">
    <property type="entry name" value="HisK_dim/P_sf"/>
</dbReference>
<dbReference type="Gene3D" id="1.10.287.130">
    <property type="match status" value="1"/>
</dbReference>
<dbReference type="Gene3D" id="3.30.565.10">
    <property type="entry name" value="Histidine kinase-like ATPase, C-terminal domain"/>
    <property type="match status" value="1"/>
</dbReference>
<dbReference type="Proteomes" id="UP000640274">
    <property type="component" value="Unassembled WGS sequence"/>
</dbReference>
<comment type="catalytic activity">
    <reaction evidence="1">
        <text>ATP + protein L-histidine = ADP + protein N-phospho-L-histidine.</text>
        <dbReference type="EC" id="2.7.13.3"/>
    </reaction>
</comment>
<feature type="transmembrane region" description="Helical" evidence="10">
    <location>
        <begin position="358"/>
        <end position="378"/>
    </location>
</feature>
<evidence type="ECO:0000256" key="2">
    <source>
        <dbReference type="ARBA" id="ARBA00004651"/>
    </source>
</evidence>
<keyword evidence="5" id="KW-0808">Transferase</keyword>
<evidence type="ECO:0000256" key="10">
    <source>
        <dbReference type="SAM" id="Phobius"/>
    </source>
</evidence>
<evidence type="ECO:0000256" key="6">
    <source>
        <dbReference type="ARBA" id="ARBA00022741"/>
    </source>
</evidence>
<dbReference type="InterPro" id="IPR011622">
    <property type="entry name" value="7TMR_DISM_rcpt_extracell_dom2"/>
</dbReference>
<dbReference type="SUPFAM" id="SSF55874">
    <property type="entry name" value="ATPase domain of HSP90 chaperone/DNA topoisomerase II/histidine kinase"/>
    <property type="match status" value="1"/>
</dbReference>
<dbReference type="Pfam" id="PF07695">
    <property type="entry name" value="7TMR-DISM_7TM"/>
    <property type="match status" value="1"/>
</dbReference>
<dbReference type="GO" id="GO:0005886">
    <property type="term" value="C:plasma membrane"/>
    <property type="evidence" value="ECO:0007669"/>
    <property type="project" value="UniProtKB-SubCell"/>
</dbReference>
<organism evidence="12 13">
    <name type="scientific">Paenibacillus roseus</name>
    <dbReference type="NCBI Taxonomy" id="2798579"/>
    <lineage>
        <taxon>Bacteria</taxon>
        <taxon>Bacillati</taxon>
        <taxon>Bacillota</taxon>
        <taxon>Bacilli</taxon>
        <taxon>Bacillales</taxon>
        <taxon>Paenibacillaceae</taxon>
        <taxon>Paenibacillus</taxon>
    </lineage>
</organism>
<evidence type="ECO:0000313" key="13">
    <source>
        <dbReference type="Proteomes" id="UP000640274"/>
    </source>
</evidence>
<feature type="transmembrane region" description="Helical" evidence="10">
    <location>
        <begin position="199"/>
        <end position="221"/>
    </location>
</feature>
<evidence type="ECO:0000259" key="11">
    <source>
        <dbReference type="PROSITE" id="PS50109"/>
    </source>
</evidence>
<dbReference type="Pfam" id="PF02518">
    <property type="entry name" value="HATPase_c"/>
    <property type="match status" value="1"/>
</dbReference>
<dbReference type="InterPro" id="IPR011623">
    <property type="entry name" value="7TMR_DISM_rcpt_extracell_dom1"/>
</dbReference>
<dbReference type="GO" id="GO:0004721">
    <property type="term" value="F:phosphoprotein phosphatase activity"/>
    <property type="evidence" value="ECO:0007669"/>
    <property type="project" value="TreeGrafter"/>
</dbReference>
<dbReference type="InterPro" id="IPR004358">
    <property type="entry name" value="Sig_transdc_His_kin-like_C"/>
</dbReference>
<comment type="subcellular location">
    <subcellularLocation>
        <location evidence="2">Cell membrane</location>
        <topology evidence="2">Multi-pass membrane protein</topology>
    </subcellularLocation>
</comment>
<evidence type="ECO:0000313" key="12">
    <source>
        <dbReference type="EMBL" id="MBJ6360762.1"/>
    </source>
</evidence>
<keyword evidence="10" id="KW-0812">Transmembrane</keyword>
<dbReference type="CDD" id="cd00075">
    <property type="entry name" value="HATPase"/>
    <property type="match status" value="1"/>
</dbReference>
<proteinExistence type="predicted"/>
<dbReference type="InterPro" id="IPR003594">
    <property type="entry name" value="HATPase_dom"/>
</dbReference>
<dbReference type="Pfam" id="PF00512">
    <property type="entry name" value="HisKA"/>
    <property type="match status" value="1"/>
</dbReference>
<keyword evidence="7 12" id="KW-0418">Kinase</keyword>
<dbReference type="Gene3D" id="2.60.40.2380">
    <property type="match status" value="1"/>
</dbReference>
<evidence type="ECO:0000256" key="1">
    <source>
        <dbReference type="ARBA" id="ARBA00000085"/>
    </source>
</evidence>
<evidence type="ECO:0000256" key="8">
    <source>
        <dbReference type="ARBA" id="ARBA00022840"/>
    </source>
</evidence>
<dbReference type="EMBL" id="JAELUP010000013">
    <property type="protein sequence ID" value="MBJ6360762.1"/>
    <property type="molecule type" value="Genomic_DNA"/>
</dbReference>
<feature type="transmembrane region" description="Helical" evidence="10">
    <location>
        <begin position="330"/>
        <end position="351"/>
    </location>
</feature>